<gene>
    <name evidence="2" type="ORF">OKA104_LOCUS52897</name>
</gene>
<keyword evidence="1" id="KW-0175">Coiled coil</keyword>
<reference evidence="2" key="1">
    <citation type="submission" date="2021-02" db="EMBL/GenBank/DDBJ databases">
        <authorList>
            <person name="Nowell W R."/>
        </authorList>
    </citation>
    <scope>NUCLEOTIDE SEQUENCE</scope>
</reference>
<dbReference type="AlphaFoldDB" id="A0A820QSZ8"/>
<dbReference type="Gene3D" id="1.10.287.40">
    <property type="entry name" value="Serine-tRNA synthetase, tRNA binding domain"/>
    <property type="match status" value="1"/>
</dbReference>
<proteinExistence type="predicted"/>
<evidence type="ECO:0000313" key="3">
    <source>
        <dbReference type="Proteomes" id="UP000663881"/>
    </source>
</evidence>
<evidence type="ECO:0000256" key="1">
    <source>
        <dbReference type="SAM" id="Coils"/>
    </source>
</evidence>
<protein>
    <submittedName>
        <fullName evidence="2">Uncharacterized protein</fullName>
    </submittedName>
</protein>
<evidence type="ECO:0000313" key="2">
    <source>
        <dbReference type="EMBL" id="CAF4427725.1"/>
    </source>
</evidence>
<dbReference type="EMBL" id="CAJOAY010031732">
    <property type="protein sequence ID" value="CAF4427725.1"/>
    <property type="molecule type" value="Genomic_DNA"/>
</dbReference>
<accession>A0A820QSZ8</accession>
<dbReference type="Proteomes" id="UP000663881">
    <property type="component" value="Unassembled WGS sequence"/>
</dbReference>
<feature type="coiled-coil region" evidence="1">
    <location>
        <begin position="29"/>
        <end position="98"/>
    </location>
</feature>
<comment type="caution">
    <text evidence="2">The sequence shown here is derived from an EMBL/GenBank/DDBJ whole genome shotgun (WGS) entry which is preliminary data.</text>
</comment>
<sequence>AYLPNGTEMQNLNVFRCYTCKAQSPRYFVEDLAEQIIRAEKDCHAIEREIQEAKLKSNETQKRVGQHQQTVTSLETTINEIKLKIGRLGKELRELQSVEAPNNS</sequence>
<feature type="non-terminal residue" evidence="2">
    <location>
        <position position="104"/>
    </location>
</feature>
<name>A0A820QSZ8_9BILA</name>
<organism evidence="2 3">
    <name type="scientific">Adineta steineri</name>
    <dbReference type="NCBI Taxonomy" id="433720"/>
    <lineage>
        <taxon>Eukaryota</taxon>
        <taxon>Metazoa</taxon>
        <taxon>Spiralia</taxon>
        <taxon>Gnathifera</taxon>
        <taxon>Rotifera</taxon>
        <taxon>Eurotatoria</taxon>
        <taxon>Bdelloidea</taxon>
        <taxon>Adinetida</taxon>
        <taxon>Adinetidae</taxon>
        <taxon>Adineta</taxon>
    </lineage>
</organism>
<dbReference type="InterPro" id="IPR042103">
    <property type="entry name" value="SerRS_1_N_sf"/>
</dbReference>
<feature type="non-terminal residue" evidence="2">
    <location>
        <position position="1"/>
    </location>
</feature>